<dbReference type="InterPro" id="IPR009326">
    <property type="entry name" value="DUF984"/>
</dbReference>
<dbReference type="SUPFAM" id="SSF88697">
    <property type="entry name" value="PUA domain-like"/>
    <property type="match status" value="1"/>
</dbReference>
<comment type="caution">
    <text evidence="2">The sequence shown here is derived from an EMBL/GenBank/DDBJ whole genome shotgun (WGS) entry which is preliminary data.</text>
</comment>
<gene>
    <name evidence="2" type="ORF">DAY19_14585</name>
</gene>
<dbReference type="RefSeq" id="WP_115363810.1">
    <property type="nucleotide sequence ID" value="NZ_QDKL01000004.1"/>
</dbReference>
<proteinExistence type="predicted"/>
<dbReference type="InterPro" id="IPR007374">
    <property type="entry name" value="ASCH_domain"/>
</dbReference>
<feature type="domain" description="ASCH" evidence="1">
    <location>
        <begin position="28"/>
        <end position="151"/>
    </location>
</feature>
<dbReference type="SMART" id="SM01022">
    <property type="entry name" value="ASCH"/>
    <property type="match status" value="1"/>
</dbReference>
<evidence type="ECO:0000313" key="2">
    <source>
        <dbReference type="EMBL" id="RZF20386.1"/>
    </source>
</evidence>
<evidence type="ECO:0000259" key="1">
    <source>
        <dbReference type="SMART" id="SM01022"/>
    </source>
</evidence>
<evidence type="ECO:0000313" key="3">
    <source>
        <dbReference type="Proteomes" id="UP000443582"/>
    </source>
</evidence>
<dbReference type="Proteomes" id="UP000443582">
    <property type="component" value="Unassembled WGS sequence"/>
</dbReference>
<dbReference type="EMBL" id="QDKL01000004">
    <property type="protein sequence ID" value="RZF20386.1"/>
    <property type="molecule type" value="Genomic_DNA"/>
</dbReference>
<dbReference type="InterPro" id="IPR015947">
    <property type="entry name" value="PUA-like_sf"/>
</dbReference>
<accession>A0ABY0IEZ7</accession>
<protein>
    <submittedName>
        <fullName evidence="2">ASCH domain-containing protein</fullName>
    </submittedName>
</protein>
<dbReference type="PANTHER" id="PTHR39203">
    <property type="entry name" value="CYTOPLASMIC PROTEIN-RELATED"/>
    <property type="match status" value="1"/>
</dbReference>
<sequence>MSSLTPEEFWDLYEETLDEKLDHPHIEISIAGNAEIADELLALYLSGKKSAGSGLVKDYELAGDPLPEVDNFWIILDSKNNPRCIVKTIAIEINKFSDISKKIAEAEGEGDLSVEHWKKAHRDFFTPYLNDWGIVDLDDEDVVTEFYEVVFQK</sequence>
<keyword evidence="3" id="KW-1185">Reference proteome</keyword>
<dbReference type="PANTHER" id="PTHR39203:SF1">
    <property type="entry name" value="CYTOPLASMIC PROTEIN"/>
    <property type="match status" value="1"/>
</dbReference>
<organism evidence="2 3">
    <name type="scientific">Halobacteriovorax vibrionivorans</name>
    <dbReference type="NCBI Taxonomy" id="2152716"/>
    <lineage>
        <taxon>Bacteria</taxon>
        <taxon>Pseudomonadati</taxon>
        <taxon>Bdellovibrionota</taxon>
        <taxon>Bacteriovoracia</taxon>
        <taxon>Bacteriovoracales</taxon>
        <taxon>Halobacteriovoraceae</taxon>
        <taxon>Halobacteriovorax</taxon>
    </lineage>
</organism>
<dbReference type="Pfam" id="PF04266">
    <property type="entry name" value="ASCH"/>
    <property type="match status" value="1"/>
</dbReference>
<dbReference type="PIRSF" id="PIRSF021320">
    <property type="entry name" value="DUF984"/>
    <property type="match status" value="1"/>
</dbReference>
<dbReference type="Gene3D" id="3.10.400.10">
    <property type="entry name" value="Sulfate adenylyltransferase"/>
    <property type="match status" value="1"/>
</dbReference>
<reference evidence="3" key="1">
    <citation type="journal article" date="2019" name="Int. J. Syst. Evol. Microbiol.">
        <title>Halobacteriovorax valvorus sp. nov., a novel prokaryotic predator isolated from coastal seawater of China.</title>
        <authorList>
            <person name="Chen M.-X."/>
        </authorList>
    </citation>
    <scope>NUCLEOTIDE SEQUENCE [LARGE SCALE GENOMIC DNA]</scope>
    <source>
        <strain evidence="3">BL9</strain>
    </source>
</reference>
<name>A0ABY0IEZ7_9BACT</name>